<evidence type="ECO:0000313" key="2">
    <source>
        <dbReference type="Proteomes" id="UP000824261"/>
    </source>
</evidence>
<dbReference type="Pfam" id="PF13483">
    <property type="entry name" value="Lactamase_B_3"/>
    <property type="match status" value="1"/>
</dbReference>
<gene>
    <name evidence="1" type="ORF">IAA69_01150</name>
</gene>
<organism evidence="1 2">
    <name type="scientific">Candidatus Aveggerthella stercoripullorum</name>
    <dbReference type="NCBI Taxonomy" id="2840688"/>
    <lineage>
        <taxon>Bacteria</taxon>
        <taxon>Bacillati</taxon>
        <taxon>Actinomycetota</taxon>
        <taxon>Coriobacteriia</taxon>
        <taxon>Eggerthellales</taxon>
        <taxon>Eggerthellaceae</taxon>
        <taxon>Eggerthellaceae incertae sedis</taxon>
        <taxon>Candidatus Aveggerthella</taxon>
    </lineage>
</organism>
<dbReference type="InterPro" id="IPR050114">
    <property type="entry name" value="UPF0173_UPF0282_UlaG_hydrolase"/>
</dbReference>
<proteinExistence type="predicted"/>
<evidence type="ECO:0000313" key="1">
    <source>
        <dbReference type="EMBL" id="HIR00875.1"/>
    </source>
</evidence>
<dbReference type="PANTHER" id="PTHR43546">
    <property type="entry name" value="UPF0173 METAL-DEPENDENT HYDROLASE MJ1163-RELATED"/>
    <property type="match status" value="1"/>
</dbReference>
<dbReference type="EMBL" id="DVGB01000010">
    <property type="protein sequence ID" value="HIR00875.1"/>
    <property type="molecule type" value="Genomic_DNA"/>
</dbReference>
<reference evidence="1" key="1">
    <citation type="submission" date="2020-10" db="EMBL/GenBank/DDBJ databases">
        <authorList>
            <person name="Gilroy R."/>
        </authorList>
    </citation>
    <scope>NUCLEOTIDE SEQUENCE</scope>
    <source>
        <strain evidence="1">ChiGjej1B1-2707</strain>
    </source>
</reference>
<protein>
    <submittedName>
        <fullName evidence="1">MBL fold metallo-hydrolase</fullName>
    </submittedName>
</protein>
<dbReference type="AlphaFoldDB" id="A0A9D1D2K5"/>
<dbReference type="InterPro" id="IPR036866">
    <property type="entry name" value="RibonucZ/Hydroxyglut_hydro"/>
</dbReference>
<comment type="caution">
    <text evidence="1">The sequence shown here is derived from an EMBL/GenBank/DDBJ whole genome shotgun (WGS) entry which is preliminary data.</text>
</comment>
<dbReference type="SUPFAM" id="SSF56281">
    <property type="entry name" value="Metallo-hydrolase/oxidoreductase"/>
    <property type="match status" value="1"/>
</dbReference>
<name>A0A9D1D2K5_9ACTN</name>
<dbReference type="Gene3D" id="3.60.15.10">
    <property type="entry name" value="Ribonuclease Z/Hydroxyacylglutathione hydrolase-like"/>
    <property type="match status" value="1"/>
</dbReference>
<sequence>MPMPTKDLTLDNVRVLTHSAIRIESQDDAVLYFDPFQLAEAPHDADIIFITHDHYDHFSPEDAVKVLKDTTVVVAPESCAANVREKLGVTTLGMKPGDTTFVGKAAPGGSEDARICVEAVRAYNVEPERLGFHPKDNDWLGYVVTVDGARYYVSGDTDQNEDNLQVTCDIALIPIGGTYTFDAAQAAAFVNAIRPQAVVPTHYGTAVGTKDAVDDFIPLVERDVQTIVKMEWPDLG</sequence>
<accession>A0A9D1D2K5</accession>
<dbReference type="PANTHER" id="PTHR43546:SF8">
    <property type="entry name" value="METALLO-BETA-LACTAMASE DOMAIN-CONTAINING PROTEIN"/>
    <property type="match status" value="1"/>
</dbReference>
<dbReference type="Proteomes" id="UP000824261">
    <property type="component" value="Unassembled WGS sequence"/>
</dbReference>
<reference evidence="1" key="2">
    <citation type="journal article" date="2021" name="PeerJ">
        <title>Extensive microbial diversity within the chicken gut microbiome revealed by metagenomics and culture.</title>
        <authorList>
            <person name="Gilroy R."/>
            <person name="Ravi A."/>
            <person name="Getino M."/>
            <person name="Pursley I."/>
            <person name="Horton D.L."/>
            <person name="Alikhan N.F."/>
            <person name="Baker D."/>
            <person name="Gharbi K."/>
            <person name="Hall N."/>
            <person name="Watson M."/>
            <person name="Adriaenssens E.M."/>
            <person name="Foster-Nyarko E."/>
            <person name="Jarju S."/>
            <person name="Secka A."/>
            <person name="Antonio M."/>
            <person name="Oren A."/>
            <person name="Chaudhuri R.R."/>
            <person name="La Ragione R."/>
            <person name="Hildebrand F."/>
            <person name="Pallen M.J."/>
        </authorList>
    </citation>
    <scope>NUCLEOTIDE SEQUENCE</scope>
    <source>
        <strain evidence="1">ChiGjej1B1-2707</strain>
    </source>
</reference>